<dbReference type="AlphaFoldDB" id="A0A397SIQ9"/>
<reference evidence="2 3" key="1">
    <citation type="submission" date="2018-06" db="EMBL/GenBank/DDBJ databases">
        <title>Comparative genomics reveals the genomic features of Rhizophagus irregularis, R. cerebriforme, R. diaphanum and Gigaspora rosea, and their symbiotic lifestyle signature.</title>
        <authorList>
            <person name="Morin E."/>
            <person name="San Clemente H."/>
            <person name="Chen E.C.H."/>
            <person name="De La Providencia I."/>
            <person name="Hainaut M."/>
            <person name="Kuo A."/>
            <person name="Kohler A."/>
            <person name="Murat C."/>
            <person name="Tang N."/>
            <person name="Roy S."/>
            <person name="Loubradou J."/>
            <person name="Henrissat B."/>
            <person name="Grigoriev I.V."/>
            <person name="Corradi N."/>
            <person name="Roux C."/>
            <person name="Martin F.M."/>
        </authorList>
    </citation>
    <scope>NUCLEOTIDE SEQUENCE [LARGE SCALE GENOMIC DNA]</scope>
    <source>
        <strain evidence="2 3">DAOM 227022</strain>
    </source>
</reference>
<name>A0A397SIQ9_9GLOM</name>
<dbReference type="Proteomes" id="UP000265703">
    <property type="component" value="Unassembled WGS sequence"/>
</dbReference>
<sequence>MPKFGESGDSMNFKKKKEIWIPIISKENGSKIDQSTMKEDGMMITLIIYMMIFVHSTLIGHDLDSPNLKTFHLFKWVETKVNSANNDVRTKGKMENQI</sequence>
<accession>A0A397SIQ9</accession>
<evidence type="ECO:0000313" key="2">
    <source>
        <dbReference type="EMBL" id="RIA86100.1"/>
    </source>
</evidence>
<protein>
    <submittedName>
        <fullName evidence="2">Uncharacterized protein</fullName>
    </submittedName>
</protein>
<keyword evidence="1" id="KW-1133">Transmembrane helix</keyword>
<dbReference type="EMBL" id="QKYT01000383">
    <property type="protein sequence ID" value="RIA86100.1"/>
    <property type="molecule type" value="Genomic_DNA"/>
</dbReference>
<comment type="caution">
    <text evidence="2">The sequence shown here is derived from an EMBL/GenBank/DDBJ whole genome shotgun (WGS) entry which is preliminary data.</text>
</comment>
<keyword evidence="1" id="KW-0812">Transmembrane</keyword>
<gene>
    <name evidence="2" type="ORF">C1645_829806</name>
</gene>
<evidence type="ECO:0000256" key="1">
    <source>
        <dbReference type="SAM" id="Phobius"/>
    </source>
</evidence>
<keyword evidence="3" id="KW-1185">Reference proteome</keyword>
<organism evidence="2 3">
    <name type="scientific">Glomus cerebriforme</name>
    <dbReference type="NCBI Taxonomy" id="658196"/>
    <lineage>
        <taxon>Eukaryota</taxon>
        <taxon>Fungi</taxon>
        <taxon>Fungi incertae sedis</taxon>
        <taxon>Mucoromycota</taxon>
        <taxon>Glomeromycotina</taxon>
        <taxon>Glomeromycetes</taxon>
        <taxon>Glomerales</taxon>
        <taxon>Glomeraceae</taxon>
        <taxon>Glomus</taxon>
    </lineage>
</organism>
<keyword evidence="1" id="KW-0472">Membrane</keyword>
<feature type="transmembrane region" description="Helical" evidence="1">
    <location>
        <begin position="41"/>
        <end position="59"/>
    </location>
</feature>
<proteinExistence type="predicted"/>
<evidence type="ECO:0000313" key="3">
    <source>
        <dbReference type="Proteomes" id="UP000265703"/>
    </source>
</evidence>